<dbReference type="AlphaFoldDB" id="A0A6C2YVY8"/>
<dbReference type="KEGG" id="tim:GMBLW1_41280"/>
<accession>A0A6C2YVY8</accession>
<dbReference type="InParanoid" id="A0A6C2YVY8"/>
<dbReference type="GO" id="GO:0016740">
    <property type="term" value="F:transferase activity"/>
    <property type="evidence" value="ECO:0007669"/>
    <property type="project" value="UniProtKB-KW"/>
</dbReference>
<keyword evidence="1" id="KW-0808">Transferase</keyword>
<organism evidence="1">
    <name type="scientific">Tuwongella immobilis</name>
    <dbReference type="NCBI Taxonomy" id="692036"/>
    <lineage>
        <taxon>Bacteria</taxon>
        <taxon>Pseudomonadati</taxon>
        <taxon>Planctomycetota</taxon>
        <taxon>Planctomycetia</taxon>
        <taxon>Gemmatales</taxon>
        <taxon>Gemmataceae</taxon>
        <taxon>Tuwongella</taxon>
    </lineage>
</organism>
<evidence type="ECO:0000313" key="2">
    <source>
        <dbReference type="Proteomes" id="UP000464378"/>
    </source>
</evidence>
<dbReference type="EMBL" id="LR593887">
    <property type="protein sequence ID" value="VTS07486.1"/>
    <property type="molecule type" value="Genomic_DNA"/>
</dbReference>
<proteinExistence type="predicted"/>
<dbReference type="InterPro" id="IPR007833">
    <property type="entry name" value="Capsule_polysaccharide_synth"/>
</dbReference>
<dbReference type="EMBL" id="LR586016">
    <property type="protein sequence ID" value="VIP05065.1"/>
    <property type="molecule type" value="Genomic_DNA"/>
</dbReference>
<keyword evidence="2" id="KW-1185">Reference proteome</keyword>
<name>A0A6C2YVY8_9BACT</name>
<gene>
    <name evidence="1" type="ORF">GMBLW1_41280</name>
</gene>
<reference evidence="1" key="1">
    <citation type="submission" date="2019-04" db="EMBL/GenBank/DDBJ databases">
        <authorList>
            <consortium name="Science for Life Laboratories"/>
        </authorList>
    </citation>
    <scope>NUCLEOTIDE SEQUENCE</scope>
    <source>
        <strain evidence="1">MBLW1</strain>
    </source>
</reference>
<protein>
    <recommendedName>
        <fullName evidence="3">Capsule polysaccharide biosynthesis protein</fullName>
    </recommendedName>
</protein>
<evidence type="ECO:0008006" key="3">
    <source>
        <dbReference type="Google" id="ProtNLM"/>
    </source>
</evidence>
<dbReference type="Proteomes" id="UP000464378">
    <property type="component" value="Chromosome"/>
</dbReference>
<sequence length="451" mass="51546">MQVLLYEDPLTDKNDLTWRFGHLRLDAAIYHSLVNSGHRCQMLTNEFGAEVAAEAQIAPEDCIAIPEQELIDALPHPQERIHHLFHERHYYDFNPSQSRDESLAARIKRSIRRAIAPPTPQQAKRAYADATLTQLAEVFRRHLAGTAPDWIVTWYPIPYLRQLFPHSKILYKEAGFFGTAPFPWSHYFDPCGFHAHSWMRRFPERAIAPEGIPFVQQLRDYFLPIIRQASPFRASVDALRSRYARLVLVALQANQYYLFDQSCPYRSQAHVLLDILRQLPPDTAVIPTLHPGHGTLTADELATIRRQYPNCEYLPETERFMAPSQYLLPDVDAVITLGSAVGWHALFHQKPLLIIADCHLSRAATYSSIAQLCHAWNHATPPPIDDAHLAWIMFHYSIPQSLYQRPDFAASILQPALTANLPNYFNAPIRPYAEITQEILATSNSQLPIPK</sequence>
<dbReference type="RefSeq" id="WP_162660067.1">
    <property type="nucleotide sequence ID" value="NZ_LR593887.1"/>
</dbReference>
<dbReference type="GO" id="GO:0000271">
    <property type="term" value="P:polysaccharide biosynthetic process"/>
    <property type="evidence" value="ECO:0007669"/>
    <property type="project" value="InterPro"/>
</dbReference>
<evidence type="ECO:0000313" key="1">
    <source>
        <dbReference type="EMBL" id="VIP05065.1"/>
    </source>
</evidence>
<dbReference type="GO" id="GO:0015774">
    <property type="term" value="P:polysaccharide transport"/>
    <property type="evidence" value="ECO:0007669"/>
    <property type="project" value="InterPro"/>
</dbReference>
<dbReference type="Pfam" id="PF05159">
    <property type="entry name" value="Capsule_synth"/>
    <property type="match status" value="1"/>
</dbReference>